<accession>A0A5J5BQM0</accession>
<name>A0A5J5BQM0_9ASTE</name>
<dbReference type="EMBL" id="CM018034">
    <property type="protein sequence ID" value="KAA8543491.1"/>
    <property type="molecule type" value="Genomic_DNA"/>
</dbReference>
<dbReference type="Proteomes" id="UP000325577">
    <property type="component" value="Linkage Group LG11"/>
</dbReference>
<keyword evidence="2" id="KW-1185">Reference proteome</keyword>
<proteinExistence type="predicted"/>
<sequence>MRLAPPFPCLHKISHLTTRPSRFCPTFLQNKRADREERDLEREREERHSIGIRERKEKIKGEREKDKNCEPPIPYHIKVFLNKQYNPKLWKYQIWSSDSIAQRNRRDTEEIL</sequence>
<protein>
    <submittedName>
        <fullName evidence="1">Uncharacterized protein</fullName>
    </submittedName>
</protein>
<organism evidence="1 2">
    <name type="scientific">Nyssa sinensis</name>
    <dbReference type="NCBI Taxonomy" id="561372"/>
    <lineage>
        <taxon>Eukaryota</taxon>
        <taxon>Viridiplantae</taxon>
        <taxon>Streptophyta</taxon>
        <taxon>Embryophyta</taxon>
        <taxon>Tracheophyta</taxon>
        <taxon>Spermatophyta</taxon>
        <taxon>Magnoliopsida</taxon>
        <taxon>eudicotyledons</taxon>
        <taxon>Gunneridae</taxon>
        <taxon>Pentapetalae</taxon>
        <taxon>asterids</taxon>
        <taxon>Cornales</taxon>
        <taxon>Nyssaceae</taxon>
        <taxon>Nyssa</taxon>
    </lineage>
</organism>
<gene>
    <name evidence="1" type="ORF">F0562_021014</name>
</gene>
<evidence type="ECO:0000313" key="2">
    <source>
        <dbReference type="Proteomes" id="UP000325577"/>
    </source>
</evidence>
<evidence type="ECO:0000313" key="1">
    <source>
        <dbReference type="EMBL" id="KAA8543491.1"/>
    </source>
</evidence>
<dbReference type="AlphaFoldDB" id="A0A5J5BQM0"/>
<reference evidence="1 2" key="1">
    <citation type="submission" date="2019-09" db="EMBL/GenBank/DDBJ databases">
        <title>A chromosome-level genome assembly of the Chinese tupelo Nyssa sinensis.</title>
        <authorList>
            <person name="Yang X."/>
            <person name="Kang M."/>
            <person name="Yang Y."/>
            <person name="Xiong H."/>
            <person name="Wang M."/>
            <person name="Zhang Z."/>
            <person name="Wang Z."/>
            <person name="Wu H."/>
            <person name="Ma T."/>
            <person name="Liu J."/>
            <person name="Xi Z."/>
        </authorList>
    </citation>
    <scope>NUCLEOTIDE SEQUENCE [LARGE SCALE GENOMIC DNA]</scope>
    <source>
        <strain evidence="1">J267</strain>
        <tissue evidence="1">Leaf</tissue>
    </source>
</reference>